<evidence type="ECO:0000313" key="1">
    <source>
        <dbReference type="EMBL" id="RZS59184.1"/>
    </source>
</evidence>
<dbReference type="Pfam" id="PF11209">
    <property type="entry name" value="LmeA"/>
    <property type="match status" value="1"/>
</dbReference>
<reference evidence="1 2" key="1">
    <citation type="journal article" date="2015" name="Stand. Genomic Sci.">
        <title>Genomic Encyclopedia of Bacterial and Archaeal Type Strains, Phase III: the genomes of soil and plant-associated and newly described type strains.</title>
        <authorList>
            <person name="Whitman W.B."/>
            <person name="Woyke T."/>
            <person name="Klenk H.P."/>
            <person name="Zhou Y."/>
            <person name="Lilburn T.G."/>
            <person name="Beck B.J."/>
            <person name="De Vos P."/>
            <person name="Vandamme P."/>
            <person name="Eisen J.A."/>
            <person name="Garrity G."/>
            <person name="Hugenholtz P."/>
            <person name="Kyrpides N.C."/>
        </authorList>
    </citation>
    <scope>NUCLEOTIDE SEQUENCE [LARGE SCALE GENOMIC DNA]</scope>
    <source>
        <strain evidence="1 2">CV2</strain>
    </source>
</reference>
<name>A0A4Q7LWI8_9MICO</name>
<proteinExistence type="predicted"/>
<dbReference type="Proteomes" id="UP000293519">
    <property type="component" value="Unassembled WGS sequence"/>
</dbReference>
<protein>
    <submittedName>
        <fullName evidence="1">DUF2993 family protein</fullName>
    </submittedName>
</protein>
<dbReference type="OrthoDB" id="5123569at2"/>
<dbReference type="InterPro" id="IPR021373">
    <property type="entry name" value="DUF2993"/>
</dbReference>
<sequence>MSRRAKGLIIALVVVIVIGVLAVVAEFVARGVVADRVEQQLREAFALDAEQPVDVSVAGPVVLLQLAAGELTRIDASIPGVEAGSIRADVELVGEGVALDPAQPSDRVEATLSVAESDVTRALGAVGDTVVRDIELVDGEIRLVTGFDIFGIGVELVAGIVPTIDAGVVTLAPTSLELNGSRVELDDLRGQLGGVADPLIEPLLAGGQFCIAEALPVGLTEQSVDVRDRELVVVVGGTDVALGGPELANRGSCS</sequence>
<organism evidence="1 2">
    <name type="scientific">Microcella putealis</name>
    <dbReference type="NCBI Taxonomy" id="337005"/>
    <lineage>
        <taxon>Bacteria</taxon>
        <taxon>Bacillati</taxon>
        <taxon>Actinomycetota</taxon>
        <taxon>Actinomycetes</taxon>
        <taxon>Micrococcales</taxon>
        <taxon>Microbacteriaceae</taxon>
        <taxon>Microcella</taxon>
    </lineage>
</organism>
<dbReference type="RefSeq" id="WP_130484293.1">
    <property type="nucleotide sequence ID" value="NZ_SGWW01000001.1"/>
</dbReference>
<comment type="caution">
    <text evidence="1">The sequence shown here is derived from an EMBL/GenBank/DDBJ whole genome shotgun (WGS) entry which is preliminary data.</text>
</comment>
<dbReference type="EMBL" id="SGWW01000001">
    <property type="protein sequence ID" value="RZS59184.1"/>
    <property type="molecule type" value="Genomic_DNA"/>
</dbReference>
<dbReference type="AlphaFoldDB" id="A0A4Q7LWI8"/>
<keyword evidence="2" id="KW-1185">Reference proteome</keyword>
<accession>A0A4Q7LWI8</accession>
<evidence type="ECO:0000313" key="2">
    <source>
        <dbReference type="Proteomes" id="UP000293519"/>
    </source>
</evidence>
<gene>
    <name evidence="1" type="ORF">EV141_0401</name>
</gene>